<dbReference type="Pfam" id="PF00355">
    <property type="entry name" value="Rieske"/>
    <property type="match status" value="1"/>
</dbReference>
<evidence type="ECO:0000313" key="13">
    <source>
        <dbReference type="Proteomes" id="UP000298860"/>
    </source>
</evidence>
<dbReference type="InterPro" id="IPR005805">
    <property type="entry name" value="Rieske_Fe-S_prot_C"/>
</dbReference>
<dbReference type="InterPro" id="IPR014349">
    <property type="entry name" value="Rieske_Fe-S_prot"/>
</dbReference>
<dbReference type="GO" id="GO:0051537">
    <property type="term" value="F:2 iron, 2 sulfur cluster binding"/>
    <property type="evidence" value="ECO:0007669"/>
    <property type="project" value="UniProtKB-KW"/>
</dbReference>
<dbReference type="AlphaFoldDB" id="A0A4D4J289"/>
<gene>
    <name evidence="12" type="ORF">GTS_05310</name>
</gene>
<organism evidence="12 13">
    <name type="scientific">Gandjariella thermophila</name>
    <dbReference type="NCBI Taxonomy" id="1931992"/>
    <lineage>
        <taxon>Bacteria</taxon>
        <taxon>Bacillati</taxon>
        <taxon>Actinomycetota</taxon>
        <taxon>Actinomycetes</taxon>
        <taxon>Pseudonocardiales</taxon>
        <taxon>Pseudonocardiaceae</taxon>
        <taxon>Gandjariella</taxon>
    </lineage>
</organism>
<dbReference type="GO" id="GO:0046872">
    <property type="term" value="F:metal ion binding"/>
    <property type="evidence" value="ECO:0007669"/>
    <property type="project" value="UniProtKB-KW"/>
</dbReference>
<evidence type="ECO:0000256" key="3">
    <source>
        <dbReference type="ARBA" id="ARBA00022714"/>
    </source>
</evidence>
<sequence>MSTPESTESTSPAASRRQVLCGVAIGLLAPGALVACSSREGGASGQTSGQSGGGSSASGGSTGQSGQSGAPGGAAAGGALAKLADVPVGGGKVVNQADGSKVLIVRPAANEVKAFNAACPHVGITVNPPQGKTITCPGHGSQFDTATGSLKKGPATRGLTAIPVKIEGQEIVTA</sequence>
<evidence type="ECO:0000256" key="9">
    <source>
        <dbReference type="ARBA" id="ARBA00034078"/>
    </source>
</evidence>
<accession>A0A4D4J289</accession>
<comment type="caution">
    <text evidence="12">The sequence shown here is derived from an EMBL/GenBank/DDBJ whole genome shotgun (WGS) entry which is preliminary data.</text>
</comment>
<feature type="region of interest" description="Disordered" evidence="10">
    <location>
        <begin position="39"/>
        <end position="76"/>
    </location>
</feature>
<dbReference type="GO" id="GO:0016020">
    <property type="term" value="C:membrane"/>
    <property type="evidence" value="ECO:0007669"/>
    <property type="project" value="InterPro"/>
</dbReference>
<comment type="cofactor">
    <cofactor evidence="9">
        <name>[2Fe-2S] cluster</name>
        <dbReference type="ChEBI" id="CHEBI:190135"/>
    </cofactor>
</comment>
<feature type="compositionally biased region" description="Gly residues" evidence="10">
    <location>
        <begin position="50"/>
        <end position="63"/>
    </location>
</feature>
<evidence type="ECO:0000256" key="4">
    <source>
        <dbReference type="ARBA" id="ARBA00022723"/>
    </source>
</evidence>
<protein>
    <recommendedName>
        <fullName evidence="2">Cytochrome bc1 complex Rieske iron-sulfur subunit</fullName>
    </recommendedName>
    <alternativeName>
        <fullName evidence="8">Cytochrome bc1 reductase complex subunit QcrA</fullName>
    </alternativeName>
</protein>
<evidence type="ECO:0000256" key="8">
    <source>
        <dbReference type="ARBA" id="ARBA00029586"/>
    </source>
</evidence>
<keyword evidence="6" id="KW-0411">Iron-sulfur</keyword>
<evidence type="ECO:0000256" key="2">
    <source>
        <dbReference type="ARBA" id="ARBA00015816"/>
    </source>
</evidence>
<keyword evidence="13" id="KW-1185">Reference proteome</keyword>
<dbReference type="EMBL" id="BJFL01000002">
    <property type="protein sequence ID" value="GDY28898.1"/>
    <property type="molecule type" value="Genomic_DNA"/>
</dbReference>
<dbReference type="CDD" id="cd03467">
    <property type="entry name" value="Rieske"/>
    <property type="match status" value="1"/>
</dbReference>
<dbReference type="InterPro" id="IPR017941">
    <property type="entry name" value="Rieske_2Fe-2S"/>
</dbReference>
<reference evidence="13" key="1">
    <citation type="submission" date="2019-04" db="EMBL/GenBank/DDBJ databases">
        <title>Draft genome sequence of Pseudonocardiaceae bacterium SL3-2-4.</title>
        <authorList>
            <person name="Ningsih F."/>
            <person name="Yokota A."/>
            <person name="Sakai Y."/>
            <person name="Nanatani K."/>
            <person name="Yabe S."/>
            <person name="Oetari A."/>
            <person name="Sjamsuridzal W."/>
        </authorList>
    </citation>
    <scope>NUCLEOTIDE SEQUENCE [LARGE SCALE GENOMIC DNA]</scope>
    <source>
        <strain evidence="13">SL3-2-4</strain>
    </source>
</reference>
<dbReference type="OrthoDB" id="25106at2"/>
<dbReference type="GO" id="GO:0016705">
    <property type="term" value="F:oxidoreductase activity, acting on paired donors, with incorporation or reduction of molecular oxygen"/>
    <property type="evidence" value="ECO:0007669"/>
    <property type="project" value="UniProtKB-ARBA"/>
</dbReference>
<evidence type="ECO:0000313" key="12">
    <source>
        <dbReference type="EMBL" id="GDY28898.1"/>
    </source>
</evidence>
<dbReference type="RefSeq" id="WP_137812099.1">
    <property type="nucleotide sequence ID" value="NZ_BJFL01000002.1"/>
</dbReference>
<evidence type="ECO:0000256" key="5">
    <source>
        <dbReference type="ARBA" id="ARBA00023004"/>
    </source>
</evidence>
<dbReference type="GO" id="GO:0004497">
    <property type="term" value="F:monooxygenase activity"/>
    <property type="evidence" value="ECO:0007669"/>
    <property type="project" value="UniProtKB-ARBA"/>
</dbReference>
<proteinExistence type="predicted"/>
<keyword evidence="3" id="KW-0001">2Fe-2S</keyword>
<dbReference type="PROSITE" id="PS51296">
    <property type="entry name" value="RIESKE"/>
    <property type="match status" value="1"/>
</dbReference>
<keyword evidence="5" id="KW-0408">Iron</keyword>
<evidence type="ECO:0000256" key="7">
    <source>
        <dbReference type="ARBA" id="ARBA00023157"/>
    </source>
</evidence>
<keyword evidence="7" id="KW-1015">Disulfide bond</keyword>
<dbReference type="InterPro" id="IPR036922">
    <property type="entry name" value="Rieske_2Fe-2S_sf"/>
</dbReference>
<comment type="function">
    <text evidence="1">Iron-sulfur subunit of the cytochrome bc1 complex, an essential component of the respiratory electron transport chain required for ATP synthesis. The bc1 complex catalyzes the oxidation of menaquinol and the reduction of cytochrome c in the respiratory chain. The bc1 complex operates through a Q-cycle mechanism that couples electron transfer to generation of the proton gradient that drives ATP synthesis.</text>
</comment>
<dbReference type="Proteomes" id="UP000298860">
    <property type="component" value="Unassembled WGS sequence"/>
</dbReference>
<evidence type="ECO:0000256" key="10">
    <source>
        <dbReference type="SAM" id="MobiDB-lite"/>
    </source>
</evidence>
<evidence type="ECO:0000256" key="6">
    <source>
        <dbReference type="ARBA" id="ARBA00023014"/>
    </source>
</evidence>
<dbReference type="PANTHER" id="PTHR10134">
    <property type="entry name" value="CYTOCHROME B-C1 COMPLEX SUBUNIT RIESKE, MITOCHONDRIAL"/>
    <property type="match status" value="1"/>
</dbReference>
<dbReference type="Gene3D" id="2.102.10.10">
    <property type="entry name" value="Rieske [2Fe-2S] iron-sulphur domain"/>
    <property type="match status" value="1"/>
</dbReference>
<name>A0A4D4J289_9PSEU</name>
<evidence type="ECO:0000256" key="1">
    <source>
        <dbReference type="ARBA" id="ARBA00002494"/>
    </source>
</evidence>
<evidence type="ECO:0000259" key="11">
    <source>
        <dbReference type="PROSITE" id="PS51296"/>
    </source>
</evidence>
<dbReference type="SUPFAM" id="SSF50022">
    <property type="entry name" value="ISP domain"/>
    <property type="match status" value="1"/>
</dbReference>
<keyword evidence="4" id="KW-0479">Metal-binding</keyword>
<dbReference type="PRINTS" id="PR00162">
    <property type="entry name" value="RIESKE"/>
</dbReference>
<feature type="domain" description="Rieske" evidence="11">
    <location>
        <begin position="78"/>
        <end position="173"/>
    </location>
</feature>